<evidence type="ECO:0000313" key="3">
    <source>
        <dbReference type="EMBL" id="MBC2596320.1"/>
    </source>
</evidence>
<evidence type="ECO:0000313" key="4">
    <source>
        <dbReference type="Proteomes" id="UP000546464"/>
    </source>
</evidence>
<dbReference type="RefSeq" id="WP_185677234.1">
    <property type="nucleotide sequence ID" value="NZ_JACHVB010000064.1"/>
</dbReference>
<evidence type="ECO:0000256" key="2">
    <source>
        <dbReference type="SAM" id="MobiDB-lite"/>
    </source>
</evidence>
<gene>
    <name evidence="3" type="ORF">H5P28_18795</name>
</gene>
<dbReference type="AlphaFoldDB" id="A0A842HJM1"/>
<comment type="similarity">
    <text evidence="1">Belongs to the asp23 family.</text>
</comment>
<dbReference type="EMBL" id="JACHVB010000064">
    <property type="protein sequence ID" value="MBC2596320.1"/>
    <property type="molecule type" value="Genomic_DNA"/>
</dbReference>
<dbReference type="PANTHER" id="PTHR34297:SF2">
    <property type="entry name" value="ASP23_GLS24 FAMILY ENVELOPE STRESS RESPONSE PROTEIN"/>
    <property type="match status" value="1"/>
</dbReference>
<proteinExistence type="inferred from homology"/>
<dbReference type="PANTHER" id="PTHR34297">
    <property type="entry name" value="HYPOTHETICAL CYTOSOLIC PROTEIN-RELATED"/>
    <property type="match status" value="1"/>
</dbReference>
<protein>
    <submittedName>
        <fullName evidence="3">Asp23/Gls24 family envelope stress response protein</fullName>
    </submittedName>
</protein>
<feature type="region of interest" description="Disordered" evidence="2">
    <location>
        <begin position="1"/>
        <end position="22"/>
    </location>
</feature>
<comment type="caution">
    <text evidence="3">The sequence shown here is derived from an EMBL/GenBank/DDBJ whole genome shotgun (WGS) entry which is preliminary data.</text>
</comment>
<dbReference type="Proteomes" id="UP000546464">
    <property type="component" value="Unassembled WGS sequence"/>
</dbReference>
<evidence type="ECO:0000256" key="1">
    <source>
        <dbReference type="ARBA" id="ARBA00005721"/>
    </source>
</evidence>
<organism evidence="3 4">
    <name type="scientific">Ruficoccus amylovorans</name>
    <dbReference type="NCBI Taxonomy" id="1804625"/>
    <lineage>
        <taxon>Bacteria</taxon>
        <taxon>Pseudomonadati</taxon>
        <taxon>Verrucomicrobiota</taxon>
        <taxon>Opitutia</taxon>
        <taxon>Puniceicoccales</taxon>
        <taxon>Cerasicoccaceae</taxon>
        <taxon>Ruficoccus</taxon>
    </lineage>
</organism>
<reference evidence="3 4" key="1">
    <citation type="submission" date="2020-07" db="EMBL/GenBank/DDBJ databases">
        <authorList>
            <person name="Feng X."/>
        </authorList>
    </citation>
    <scope>NUCLEOTIDE SEQUENCE [LARGE SCALE GENOMIC DNA]</scope>
    <source>
        <strain evidence="3 4">JCM31066</strain>
    </source>
</reference>
<accession>A0A842HJM1</accession>
<name>A0A842HJM1_9BACT</name>
<feature type="region of interest" description="Disordered" evidence="2">
    <location>
        <begin position="135"/>
        <end position="154"/>
    </location>
</feature>
<keyword evidence="4" id="KW-1185">Reference proteome</keyword>
<dbReference type="Pfam" id="PF03780">
    <property type="entry name" value="Asp23"/>
    <property type="match status" value="1"/>
</dbReference>
<sequence>MPPKQPSLPADEPDPNSIPVPLEATENSDEIHINIPVVANIVKMAALQVDGVYSVGGTFADGLWETLGAKKMDRGVEVREDEAENYLIQIHVEMRFGVSIASTAKVVQQAIRDQVEAMTSKGVAKVEVFVDGVRMEQPESARPKTDHWDHPHTD</sequence>
<dbReference type="InterPro" id="IPR005531">
    <property type="entry name" value="Asp23"/>
</dbReference>